<organism evidence="3 4">
    <name type="scientific">Aquilutibacter rugosus</name>
    <dbReference type="NCBI Taxonomy" id="3115820"/>
    <lineage>
        <taxon>Bacteria</taxon>
        <taxon>Pseudomonadati</taxon>
        <taxon>Pseudomonadota</taxon>
        <taxon>Gammaproteobacteria</taxon>
        <taxon>Lysobacterales</taxon>
        <taxon>Lysobacteraceae</taxon>
        <taxon>Aquilutibacter</taxon>
    </lineage>
</organism>
<protein>
    <submittedName>
        <fullName evidence="3">SufE family protein</fullName>
    </submittedName>
</protein>
<gene>
    <name evidence="3" type="ORF">V3390_08420</name>
</gene>
<dbReference type="Gene3D" id="3.90.1010.10">
    <property type="match status" value="1"/>
</dbReference>
<dbReference type="PANTHER" id="PTHR43597:SF5">
    <property type="entry name" value="SUFE-LIKE PROTEIN 2, CHLOROPLASTIC"/>
    <property type="match status" value="1"/>
</dbReference>
<keyword evidence="4" id="KW-1185">Reference proteome</keyword>
<accession>A0ABU7V335</accession>
<reference evidence="3 4" key="1">
    <citation type="submission" date="2024-01" db="EMBL/GenBank/DDBJ databases">
        <title>Novel species of the genus Luteimonas isolated from rivers.</title>
        <authorList>
            <person name="Lu H."/>
        </authorList>
    </citation>
    <scope>NUCLEOTIDE SEQUENCE [LARGE SCALE GENOMIC DNA]</scope>
    <source>
        <strain evidence="3 4">FXH3W</strain>
    </source>
</reference>
<dbReference type="SUPFAM" id="SSF82649">
    <property type="entry name" value="SufE/NifU"/>
    <property type="match status" value="1"/>
</dbReference>
<name>A0ABU7V335_9GAMM</name>
<evidence type="ECO:0000313" key="3">
    <source>
        <dbReference type="EMBL" id="MEF2156247.1"/>
    </source>
</evidence>
<proteinExistence type="inferred from homology"/>
<sequence length="146" mass="16341">MSAMFPMEPTAELAQQAIAEEFAFFGDWSERYQYLIDLGKKLRDLAPELKVESNLLKGCQSQVWIVPHGDRNALQFDAISDSTIVSGLIFLALRVYSGRSAQEILDTEPHYLQDIGLSKHLSPTRSNGLAALLAYMRNAARQSLHD</sequence>
<evidence type="ECO:0000313" key="4">
    <source>
        <dbReference type="Proteomes" id="UP001356170"/>
    </source>
</evidence>
<dbReference type="Proteomes" id="UP001356170">
    <property type="component" value="Unassembled WGS sequence"/>
</dbReference>
<dbReference type="EMBL" id="JAZHBO010000002">
    <property type="protein sequence ID" value="MEF2156247.1"/>
    <property type="molecule type" value="Genomic_DNA"/>
</dbReference>
<comment type="similarity">
    <text evidence="1">Belongs to the SufE family.</text>
</comment>
<feature type="domain" description="Fe-S metabolism associated" evidence="2">
    <location>
        <begin position="20"/>
        <end position="138"/>
    </location>
</feature>
<evidence type="ECO:0000256" key="1">
    <source>
        <dbReference type="ARBA" id="ARBA00010282"/>
    </source>
</evidence>
<dbReference type="InterPro" id="IPR003808">
    <property type="entry name" value="Fe-S_metab-assoc_dom"/>
</dbReference>
<dbReference type="Pfam" id="PF02657">
    <property type="entry name" value="SufE"/>
    <property type="match status" value="1"/>
</dbReference>
<dbReference type="PANTHER" id="PTHR43597">
    <property type="entry name" value="SULFUR ACCEPTOR PROTEIN CSDE"/>
    <property type="match status" value="1"/>
</dbReference>
<evidence type="ECO:0000259" key="2">
    <source>
        <dbReference type="Pfam" id="PF02657"/>
    </source>
</evidence>
<comment type="caution">
    <text evidence="3">The sequence shown here is derived from an EMBL/GenBank/DDBJ whole genome shotgun (WGS) entry which is preliminary data.</text>
</comment>
<dbReference type="RefSeq" id="WP_331688858.1">
    <property type="nucleotide sequence ID" value="NZ_JAZHBN010000001.1"/>
</dbReference>